<accession>A0A8K0HIL4</accession>
<dbReference type="PANTHER" id="PTHR34570">
    <property type="entry name" value="OS03G0593100 PROTEIN"/>
    <property type="match status" value="1"/>
</dbReference>
<comment type="caution">
    <text evidence="2">The sequence shown here is derived from an EMBL/GenBank/DDBJ whole genome shotgun (WGS) entry which is preliminary data.</text>
</comment>
<keyword evidence="3" id="KW-1185">Reference proteome</keyword>
<organism evidence="2 3">
    <name type="scientific">Rhamnella rubrinervis</name>
    <dbReference type="NCBI Taxonomy" id="2594499"/>
    <lineage>
        <taxon>Eukaryota</taxon>
        <taxon>Viridiplantae</taxon>
        <taxon>Streptophyta</taxon>
        <taxon>Embryophyta</taxon>
        <taxon>Tracheophyta</taxon>
        <taxon>Spermatophyta</taxon>
        <taxon>Magnoliopsida</taxon>
        <taxon>eudicotyledons</taxon>
        <taxon>Gunneridae</taxon>
        <taxon>Pentapetalae</taxon>
        <taxon>rosids</taxon>
        <taxon>fabids</taxon>
        <taxon>Rosales</taxon>
        <taxon>Rhamnaceae</taxon>
        <taxon>rhamnoid group</taxon>
        <taxon>Rhamneae</taxon>
        <taxon>Rhamnella</taxon>
    </lineage>
</organism>
<name>A0A8K0HIL4_9ROSA</name>
<dbReference type="PANTHER" id="PTHR34570:SF12">
    <property type="entry name" value="EXPRESSED PROTEIN"/>
    <property type="match status" value="1"/>
</dbReference>
<dbReference type="AlphaFoldDB" id="A0A8K0HIL4"/>
<dbReference type="Proteomes" id="UP000796880">
    <property type="component" value="Unassembled WGS sequence"/>
</dbReference>
<sequence>MATQSCEGSANHSSIALLQERFRQLQKAKEMREEKELLRLYSESGSGRRSYEPSPVIHPHNHWSPPQPQGSGIYHQQPKLQLQSKHADTQATETNFANIFSRGAVGMHRTNYSAVDDIADVDTSLRL</sequence>
<gene>
    <name evidence="2" type="ORF">FNV43_RR03782</name>
</gene>
<feature type="compositionally biased region" description="Polar residues" evidence="1">
    <location>
        <begin position="78"/>
        <end position="89"/>
    </location>
</feature>
<dbReference type="OrthoDB" id="671858at2759"/>
<proteinExistence type="predicted"/>
<dbReference type="EMBL" id="VOIH02000002">
    <property type="protein sequence ID" value="KAF3453342.1"/>
    <property type="molecule type" value="Genomic_DNA"/>
</dbReference>
<evidence type="ECO:0000256" key="1">
    <source>
        <dbReference type="SAM" id="MobiDB-lite"/>
    </source>
</evidence>
<evidence type="ECO:0000313" key="2">
    <source>
        <dbReference type="EMBL" id="KAF3453342.1"/>
    </source>
</evidence>
<feature type="region of interest" description="Disordered" evidence="1">
    <location>
        <begin position="40"/>
        <end position="89"/>
    </location>
</feature>
<reference evidence="2" key="1">
    <citation type="submission" date="2020-03" db="EMBL/GenBank/DDBJ databases">
        <title>A high-quality chromosome-level genome assembly of a woody plant with both climbing and erect habits, Rhamnella rubrinervis.</title>
        <authorList>
            <person name="Lu Z."/>
            <person name="Yang Y."/>
            <person name="Zhu X."/>
            <person name="Sun Y."/>
        </authorList>
    </citation>
    <scope>NUCLEOTIDE SEQUENCE</scope>
    <source>
        <strain evidence="2">BYM</strain>
        <tissue evidence="2">Leaf</tissue>
    </source>
</reference>
<protein>
    <submittedName>
        <fullName evidence="2">Uncharacterized protein</fullName>
    </submittedName>
</protein>
<evidence type="ECO:0000313" key="3">
    <source>
        <dbReference type="Proteomes" id="UP000796880"/>
    </source>
</evidence>